<proteinExistence type="inferred from homology"/>
<dbReference type="PANTHER" id="PTHR10853:SF0">
    <property type="entry name" value="PROTEIN PELOTA HOMOLOG"/>
    <property type="match status" value="1"/>
</dbReference>
<dbReference type="PANTHER" id="PTHR10853">
    <property type="entry name" value="PELOTA"/>
    <property type="match status" value="1"/>
</dbReference>
<organism evidence="7 8">
    <name type="scientific">Nosema bombycis (strain CQ1 / CVCC 102059)</name>
    <name type="common">Microsporidian parasite</name>
    <name type="synonym">Pebrine of silkworm</name>
    <dbReference type="NCBI Taxonomy" id="578461"/>
    <lineage>
        <taxon>Eukaryota</taxon>
        <taxon>Fungi</taxon>
        <taxon>Fungi incertae sedis</taxon>
        <taxon>Microsporidia</taxon>
        <taxon>Nosematidae</taxon>
        <taxon>Nosema</taxon>
    </lineage>
</organism>
<evidence type="ECO:0000256" key="4">
    <source>
        <dbReference type="ARBA" id="ARBA00022490"/>
    </source>
</evidence>
<dbReference type="Proteomes" id="UP000016927">
    <property type="component" value="Unassembled WGS sequence"/>
</dbReference>
<evidence type="ECO:0000256" key="1">
    <source>
        <dbReference type="ARBA" id="ARBA00001968"/>
    </source>
</evidence>
<dbReference type="GO" id="GO:0032790">
    <property type="term" value="P:ribosome disassembly"/>
    <property type="evidence" value="ECO:0007669"/>
    <property type="project" value="TreeGrafter"/>
</dbReference>
<dbReference type="VEuPathDB" id="MicrosporidiaDB:NBO_610g0004"/>
<reference evidence="7 8" key="1">
    <citation type="journal article" date="2013" name="BMC Genomics">
        <title>Comparative genomics of parasitic silkworm microsporidia reveal an association between genome expansion and host adaptation.</title>
        <authorList>
            <person name="Pan G."/>
            <person name="Xu J."/>
            <person name="Li T."/>
            <person name="Xia Q."/>
            <person name="Liu S.L."/>
            <person name="Zhang G."/>
            <person name="Li S."/>
            <person name="Li C."/>
            <person name="Liu H."/>
            <person name="Yang L."/>
            <person name="Liu T."/>
            <person name="Zhang X."/>
            <person name="Wu Z."/>
            <person name="Fan W."/>
            <person name="Dang X."/>
            <person name="Xiang H."/>
            <person name="Tao M."/>
            <person name="Li Y."/>
            <person name="Hu J."/>
            <person name="Li Z."/>
            <person name="Lin L."/>
            <person name="Luo J."/>
            <person name="Geng L."/>
            <person name="Wang L."/>
            <person name="Long M."/>
            <person name="Wan Y."/>
            <person name="He N."/>
            <person name="Zhang Z."/>
            <person name="Lu C."/>
            <person name="Keeling P.J."/>
            <person name="Wang J."/>
            <person name="Xiang Z."/>
            <person name="Zhou Z."/>
        </authorList>
    </citation>
    <scope>NUCLEOTIDE SEQUENCE [LARGE SCALE GENOMIC DNA]</scope>
    <source>
        <strain evidence="8">CQ1 / CVCC 102059</strain>
    </source>
</reference>
<comment type="similarity">
    <text evidence="3">Belongs to the eukaryotic release factor 1 family. Pelota subfamily.</text>
</comment>
<protein>
    <submittedName>
        <fullName evidence="7">Protein pelota</fullName>
    </submittedName>
</protein>
<dbReference type="EMBL" id="KB909517">
    <property type="protein sequence ID" value="EOB11972.1"/>
    <property type="molecule type" value="Genomic_DNA"/>
</dbReference>
<evidence type="ECO:0000256" key="2">
    <source>
        <dbReference type="ARBA" id="ARBA00004496"/>
    </source>
</evidence>
<gene>
    <name evidence="7" type="primary">PELO</name>
    <name evidence="7" type="ORF">NBO_610g0004</name>
</gene>
<dbReference type="Gene3D" id="3.30.1330.30">
    <property type="match status" value="1"/>
</dbReference>
<dbReference type="OMA" id="DDLWHLK"/>
<keyword evidence="4" id="KW-0963">Cytoplasm</keyword>
<dbReference type="InterPro" id="IPR004405">
    <property type="entry name" value="TF_pelota"/>
</dbReference>
<dbReference type="SUPFAM" id="SSF55315">
    <property type="entry name" value="L30e-like"/>
    <property type="match status" value="1"/>
</dbReference>
<dbReference type="AlphaFoldDB" id="R0KP65"/>
<dbReference type="GO" id="GO:0046872">
    <property type="term" value="F:metal ion binding"/>
    <property type="evidence" value="ECO:0007669"/>
    <property type="project" value="UniProtKB-KW"/>
</dbReference>
<dbReference type="HOGENOM" id="CLU_023334_1_0_1"/>
<dbReference type="Pfam" id="PF03465">
    <property type="entry name" value="eRF1_3"/>
    <property type="match status" value="1"/>
</dbReference>
<evidence type="ECO:0000313" key="8">
    <source>
        <dbReference type="Proteomes" id="UP000016927"/>
    </source>
</evidence>
<dbReference type="GO" id="GO:0005737">
    <property type="term" value="C:cytoplasm"/>
    <property type="evidence" value="ECO:0007669"/>
    <property type="project" value="UniProtKB-SubCell"/>
</dbReference>
<evidence type="ECO:0000313" key="7">
    <source>
        <dbReference type="EMBL" id="EOB11972.1"/>
    </source>
</evidence>
<dbReference type="STRING" id="578461.R0KP65"/>
<evidence type="ECO:0000256" key="3">
    <source>
        <dbReference type="ARBA" id="ARBA00009504"/>
    </source>
</evidence>
<dbReference type="Gene3D" id="2.30.30.870">
    <property type="entry name" value="Pelota, domain A"/>
    <property type="match status" value="1"/>
</dbReference>
<dbReference type="GO" id="GO:0071025">
    <property type="term" value="P:RNA surveillance"/>
    <property type="evidence" value="ECO:0007669"/>
    <property type="project" value="InterPro"/>
</dbReference>
<feature type="domain" description="eRF1/Pelota-like N-terminal" evidence="6">
    <location>
        <begin position="35"/>
        <end position="161"/>
    </location>
</feature>
<dbReference type="SMART" id="SM01194">
    <property type="entry name" value="eRF1_1"/>
    <property type="match status" value="1"/>
</dbReference>
<dbReference type="GO" id="GO:0070481">
    <property type="term" value="P:nuclear-transcribed mRNA catabolic process, non-stop decay"/>
    <property type="evidence" value="ECO:0007669"/>
    <property type="project" value="InterPro"/>
</dbReference>
<name>R0KP65_NOSB1</name>
<comment type="cofactor">
    <cofactor evidence="1">
        <name>a divalent metal cation</name>
        <dbReference type="ChEBI" id="CHEBI:60240"/>
    </cofactor>
</comment>
<comment type="subcellular location">
    <subcellularLocation>
        <location evidence="2">Cytoplasm</location>
    </subcellularLocation>
</comment>
<dbReference type="InterPro" id="IPR058547">
    <property type="entry name" value="Pelota_N"/>
</dbReference>
<dbReference type="Pfam" id="PF26356">
    <property type="entry name" value="Pelota_N"/>
    <property type="match status" value="1"/>
</dbReference>
<keyword evidence="5" id="KW-0479">Metal-binding</keyword>
<sequence length="381" mass="44371">MISCKVELALIYKIKRLPHLLITYIFLFKSLVTPMKIQHNNVDMKRLSGQLSLIPESQDDIYELESVICIGDKVKSHTQRKIQLDNKNQIKMNLFLKIKIETIHVDLEGCIIYLKGRTCEENEHVKLGSYHTIEVELEKKFCLEKETWTNKQLKTLKDSTKARQDILFVILYEKECVVSKVGKNRITIKSKLEVKNKKFANVINTLSNSVQSVEMVVIASVLEMRNDLYKAIKSHKYFKTYESFCVVKLPVELKKSPNSKIINFILTDASTSNQFRSIKYVEDLKEVNKFFIEFEKCSELICIGRQNIDEALDYGALDCVFITDELYRPNTVEKRKEIEEFCGDLDVYRIKLYVIPISHYLGEKLKELGGLSGFLKFNYKQ</sequence>
<dbReference type="OrthoDB" id="10249111at2759"/>
<accession>R0KP65</accession>
<evidence type="ECO:0000259" key="6">
    <source>
        <dbReference type="SMART" id="SM01194"/>
    </source>
</evidence>
<dbReference type="GO" id="GO:0070966">
    <property type="term" value="P:nuclear-transcribed mRNA catabolic process, no-go decay"/>
    <property type="evidence" value="ECO:0007669"/>
    <property type="project" value="InterPro"/>
</dbReference>
<keyword evidence="8" id="KW-1185">Reference proteome</keyword>
<dbReference type="InterPro" id="IPR038069">
    <property type="entry name" value="Pelota/DOM34_N"/>
</dbReference>
<dbReference type="InterPro" id="IPR005140">
    <property type="entry name" value="eRF1_Pelota-like_N"/>
</dbReference>
<dbReference type="InterPro" id="IPR005142">
    <property type="entry name" value="eRF1_3"/>
</dbReference>
<dbReference type="SUPFAM" id="SSF159065">
    <property type="entry name" value="Dom34/Pelota N-terminal domain-like"/>
    <property type="match status" value="1"/>
</dbReference>
<dbReference type="InterPro" id="IPR029064">
    <property type="entry name" value="Ribosomal_eL30-like_sf"/>
</dbReference>
<dbReference type="GO" id="GO:0070651">
    <property type="term" value="P:nonfunctional rRNA decay"/>
    <property type="evidence" value="ECO:0007669"/>
    <property type="project" value="TreeGrafter"/>
</dbReference>
<evidence type="ECO:0000256" key="5">
    <source>
        <dbReference type="ARBA" id="ARBA00022723"/>
    </source>
</evidence>